<dbReference type="InterPro" id="IPR019734">
    <property type="entry name" value="TPR_rpt"/>
</dbReference>
<dbReference type="AlphaFoldDB" id="A0A9W7AJT0"/>
<dbReference type="Pfam" id="PF13424">
    <property type="entry name" value="TPR_12"/>
    <property type="match status" value="1"/>
</dbReference>
<gene>
    <name evidence="3" type="ORF">TL16_g05853</name>
</gene>
<name>A0A9W7AJT0_9STRA</name>
<dbReference type="Gene3D" id="1.25.40.10">
    <property type="entry name" value="Tetratricopeptide repeat domain"/>
    <property type="match status" value="2"/>
</dbReference>
<evidence type="ECO:0008006" key="5">
    <source>
        <dbReference type="Google" id="ProtNLM"/>
    </source>
</evidence>
<organism evidence="3 4">
    <name type="scientific">Triparma laevis f. inornata</name>
    <dbReference type="NCBI Taxonomy" id="1714386"/>
    <lineage>
        <taxon>Eukaryota</taxon>
        <taxon>Sar</taxon>
        <taxon>Stramenopiles</taxon>
        <taxon>Ochrophyta</taxon>
        <taxon>Bolidophyceae</taxon>
        <taxon>Parmales</taxon>
        <taxon>Triparmaceae</taxon>
        <taxon>Triparma</taxon>
    </lineage>
</organism>
<dbReference type="Pfam" id="PF13374">
    <property type="entry name" value="TPR_10"/>
    <property type="match status" value="2"/>
</dbReference>
<dbReference type="InterPro" id="IPR011990">
    <property type="entry name" value="TPR-like_helical_dom_sf"/>
</dbReference>
<evidence type="ECO:0000313" key="3">
    <source>
        <dbReference type="EMBL" id="GMH72191.1"/>
    </source>
</evidence>
<sequence>MFNGNEASWRRWKEIFDVLGVEAKGAGESIETQVLEITNLEDMVKLRALGELCSREYFDDASLLVVAWRRIMEVLETEEKGGGKKGEKEEGDSKELEILDACKALGQACGFVGDFDDARRYYKRAMEGYEEQLGRDSEKALDATYFLIMGTVMSDVEKIEKLRDLAKKMERALGEENVVTLETLNYLGGKLRDNGEYEEAIKIFERYLAGRMKVLGEDHKHTLMAVNNLGNVYNVSLKNYEKALECYERALKGQEKTLRNNHPLTLSTVMNIAIVYKIGIKDYGKAEEMYQKALDGKVAQLGKENESTKNSAMNIAVCFAQAGEK</sequence>
<evidence type="ECO:0000256" key="1">
    <source>
        <dbReference type="ARBA" id="ARBA00022737"/>
    </source>
</evidence>
<dbReference type="PANTHER" id="PTHR45641">
    <property type="entry name" value="TETRATRICOPEPTIDE REPEAT PROTEIN (AFU_ORTHOLOGUE AFUA_6G03870)"/>
    <property type="match status" value="1"/>
</dbReference>
<dbReference type="SMART" id="SM00028">
    <property type="entry name" value="TPR"/>
    <property type="match status" value="2"/>
</dbReference>
<dbReference type="SUPFAM" id="SSF48452">
    <property type="entry name" value="TPR-like"/>
    <property type="match status" value="1"/>
</dbReference>
<comment type="caution">
    <text evidence="3">The sequence shown here is derived from an EMBL/GenBank/DDBJ whole genome shotgun (WGS) entry which is preliminary data.</text>
</comment>
<protein>
    <recommendedName>
        <fullName evidence="5">Kinesin light chain</fullName>
    </recommendedName>
</protein>
<accession>A0A9W7AJT0</accession>
<dbReference type="EMBL" id="BLQM01000173">
    <property type="protein sequence ID" value="GMH72191.1"/>
    <property type="molecule type" value="Genomic_DNA"/>
</dbReference>
<keyword evidence="1" id="KW-0677">Repeat</keyword>
<evidence type="ECO:0000313" key="4">
    <source>
        <dbReference type="Proteomes" id="UP001162640"/>
    </source>
</evidence>
<proteinExistence type="predicted"/>
<keyword evidence="2" id="KW-0802">TPR repeat</keyword>
<evidence type="ECO:0000256" key="2">
    <source>
        <dbReference type="ARBA" id="ARBA00022803"/>
    </source>
</evidence>
<reference evidence="4" key="1">
    <citation type="journal article" date="2023" name="Commun. Biol.">
        <title>Genome analysis of Parmales, the sister group of diatoms, reveals the evolutionary specialization of diatoms from phago-mixotrophs to photoautotrophs.</title>
        <authorList>
            <person name="Ban H."/>
            <person name="Sato S."/>
            <person name="Yoshikawa S."/>
            <person name="Yamada K."/>
            <person name="Nakamura Y."/>
            <person name="Ichinomiya M."/>
            <person name="Sato N."/>
            <person name="Blanc-Mathieu R."/>
            <person name="Endo H."/>
            <person name="Kuwata A."/>
            <person name="Ogata H."/>
        </authorList>
    </citation>
    <scope>NUCLEOTIDE SEQUENCE [LARGE SCALE GENOMIC DNA]</scope>
</reference>
<dbReference type="Proteomes" id="UP001162640">
    <property type="component" value="Unassembled WGS sequence"/>
</dbReference>
<dbReference type="PANTHER" id="PTHR45641:SF19">
    <property type="entry name" value="NEPHROCYSTIN-3"/>
    <property type="match status" value="1"/>
</dbReference>